<reference evidence="1" key="1">
    <citation type="submission" date="2023-01" db="EMBL/GenBank/DDBJ databases">
        <authorList>
            <person name="Van Ghelder C."/>
            <person name="Rancurel C."/>
        </authorList>
    </citation>
    <scope>NUCLEOTIDE SEQUENCE</scope>
    <source>
        <strain evidence="1">CNCM I-4278</strain>
    </source>
</reference>
<evidence type="ECO:0000313" key="2">
    <source>
        <dbReference type="Proteomes" id="UP001152607"/>
    </source>
</evidence>
<sequence length="52" mass="5954">MSRAVAAHHEDFGGASRALRWVHVHFFISLNFDSHDVYSSTNASNRIYCICR</sequence>
<comment type="caution">
    <text evidence="1">The sequence shown here is derived from an EMBL/GenBank/DDBJ whole genome shotgun (WGS) entry which is preliminary data.</text>
</comment>
<evidence type="ECO:0000313" key="1">
    <source>
        <dbReference type="EMBL" id="CAI6337183.1"/>
    </source>
</evidence>
<proteinExistence type="predicted"/>
<dbReference type="EMBL" id="CAOQHR010000007">
    <property type="protein sequence ID" value="CAI6337183.1"/>
    <property type="molecule type" value="Genomic_DNA"/>
</dbReference>
<dbReference type="Proteomes" id="UP001152607">
    <property type="component" value="Unassembled WGS sequence"/>
</dbReference>
<keyword evidence="2" id="KW-1185">Reference proteome</keyword>
<gene>
    <name evidence="1" type="ORF">PDIGIT_LOCUS10292</name>
</gene>
<protein>
    <submittedName>
        <fullName evidence="1">Uncharacterized protein</fullName>
    </submittedName>
</protein>
<dbReference type="AlphaFoldDB" id="A0A9W4UMY8"/>
<name>A0A9W4UMY8_9PLEO</name>
<organism evidence="1 2">
    <name type="scientific">Periconia digitata</name>
    <dbReference type="NCBI Taxonomy" id="1303443"/>
    <lineage>
        <taxon>Eukaryota</taxon>
        <taxon>Fungi</taxon>
        <taxon>Dikarya</taxon>
        <taxon>Ascomycota</taxon>
        <taxon>Pezizomycotina</taxon>
        <taxon>Dothideomycetes</taxon>
        <taxon>Pleosporomycetidae</taxon>
        <taxon>Pleosporales</taxon>
        <taxon>Massarineae</taxon>
        <taxon>Periconiaceae</taxon>
        <taxon>Periconia</taxon>
    </lineage>
</organism>
<accession>A0A9W4UMY8</accession>